<dbReference type="EMBL" id="FCON02000017">
    <property type="protein sequence ID" value="SAL44310.1"/>
    <property type="molecule type" value="Genomic_DNA"/>
</dbReference>
<reference evidence="2" key="1">
    <citation type="submission" date="2016-01" db="EMBL/GenBank/DDBJ databases">
        <authorList>
            <person name="Peeters C."/>
        </authorList>
    </citation>
    <scope>NUCLEOTIDE SEQUENCE [LARGE SCALE GENOMIC DNA]</scope>
    <source>
        <strain evidence="2">LMG 22940</strain>
    </source>
</reference>
<proteinExistence type="predicted"/>
<comment type="caution">
    <text evidence="2">The sequence shown here is derived from an EMBL/GenBank/DDBJ whole genome shotgun (WGS) entry which is preliminary data.</text>
</comment>
<feature type="compositionally biased region" description="Basic residues" evidence="1">
    <location>
        <begin position="111"/>
        <end position="120"/>
    </location>
</feature>
<accession>A0A158HKZ5</accession>
<evidence type="ECO:0000313" key="3">
    <source>
        <dbReference type="Proteomes" id="UP000054770"/>
    </source>
</evidence>
<gene>
    <name evidence="2" type="ORF">AWB68_02068</name>
</gene>
<name>A0A158HKZ5_9BURK</name>
<feature type="region of interest" description="Disordered" evidence="1">
    <location>
        <begin position="91"/>
        <end position="120"/>
    </location>
</feature>
<sequence>MDHSHPKPQGAFSALLADKDLAHLELVLRLSLVCDSGGPLQLPPSYWRERLAVITRASHLSHTQIQAVHRLYLQVEAFEAISRERENDRLRAAEAETQAQAGPLQVTAAGRARKPPLRGA</sequence>
<protein>
    <submittedName>
        <fullName evidence="2">Uncharacterized protein</fullName>
    </submittedName>
</protein>
<dbReference type="AlphaFoldDB" id="A0A158HKZ5"/>
<keyword evidence="3" id="KW-1185">Reference proteome</keyword>
<evidence type="ECO:0000256" key="1">
    <source>
        <dbReference type="SAM" id="MobiDB-lite"/>
    </source>
</evidence>
<dbReference type="RefSeq" id="WP_235028272.1">
    <property type="nucleotide sequence ID" value="NZ_FCON02000017.1"/>
</dbReference>
<evidence type="ECO:0000313" key="2">
    <source>
        <dbReference type="EMBL" id="SAL44310.1"/>
    </source>
</evidence>
<dbReference type="Proteomes" id="UP000054770">
    <property type="component" value="Unassembled WGS sequence"/>
</dbReference>
<organism evidence="2 3">
    <name type="scientific">Caballeronia choica</name>
    <dbReference type="NCBI Taxonomy" id="326476"/>
    <lineage>
        <taxon>Bacteria</taxon>
        <taxon>Pseudomonadati</taxon>
        <taxon>Pseudomonadota</taxon>
        <taxon>Betaproteobacteria</taxon>
        <taxon>Burkholderiales</taxon>
        <taxon>Burkholderiaceae</taxon>
        <taxon>Caballeronia</taxon>
    </lineage>
</organism>